<feature type="compositionally biased region" description="Pro residues" evidence="1">
    <location>
        <begin position="94"/>
        <end position="105"/>
    </location>
</feature>
<dbReference type="Proteomes" id="UP000076874">
    <property type="component" value="Unassembled WGS sequence"/>
</dbReference>
<name>A0A167SEH8_9HYPO</name>
<feature type="compositionally biased region" description="Basic residues" evidence="1">
    <location>
        <begin position="145"/>
        <end position="160"/>
    </location>
</feature>
<feature type="compositionally biased region" description="Low complexity" evidence="1">
    <location>
        <begin position="74"/>
        <end position="93"/>
    </location>
</feature>
<gene>
    <name evidence="2" type="ORF">SPI_05747</name>
</gene>
<dbReference type="AlphaFoldDB" id="A0A167SEH8"/>
<protein>
    <submittedName>
        <fullName evidence="2">Uncharacterized protein</fullName>
    </submittedName>
</protein>
<accession>A0A167SEH8</accession>
<comment type="caution">
    <text evidence="2">The sequence shown here is derived from an EMBL/GenBank/DDBJ whole genome shotgun (WGS) entry which is preliminary data.</text>
</comment>
<dbReference type="EMBL" id="AZHD01000010">
    <property type="protein sequence ID" value="OAA59549.1"/>
    <property type="molecule type" value="Genomic_DNA"/>
</dbReference>
<feature type="compositionally biased region" description="Basic residues" evidence="1">
    <location>
        <begin position="207"/>
        <end position="216"/>
    </location>
</feature>
<evidence type="ECO:0000256" key="1">
    <source>
        <dbReference type="SAM" id="MobiDB-lite"/>
    </source>
</evidence>
<proteinExistence type="predicted"/>
<reference evidence="2 3" key="1">
    <citation type="journal article" date="2016" name="Genome Biol. Evol.">
        <title>Divergent and convergent evolution of fungal pathogenicity.</title>
        <authorList>
            <person name="Shang Y."/>
            <person name="Xiao G."/>
            <person name="Zheng P."/>
            <person name="Cen K."/>
            <person name="Zhan S."/>
            <person name="Wang C."/>
        </authorList>
    </citation>
    <scope>NUCLEOTIDE SEQUENCE [LARGE SCALE GENOMIC DNA]</scope>
    <source>
        <strain evidence="2 3">RCEF 264</strain>
    </source>
</reference>
<evidence type="ECO:0000313" key="3">
    <source>
        <dbReference type="Proteomes" id="UP000076874"/>
    </source>
</evidence>
<sequence length="233" mass="24941">MVPDGDASLAHQRGRRRRRSPPPPPGTVSSVPVAAVPAAPLSLMHTATAMAAVTKQRPPVGSPGTFRGRRRYRSPSVSPSARSSPSSSPAALPLSPPLSPPPSPPQLHRYDRSQPQPPQPLHAHRLALSGPRSIHGQLHPTTSPTKRRRRGHCPSRRARSRGWPATGGGGGKPNPKYLAPTQDKEPGRAQQLASDLAEGIPTIPQTPRRRRTRSRPRPPPAKESAPSGRLRAV</sequence>
<keyword evidence="3" id="KW-1185">Reference proteome</keyword>
<feature type="region of interest" description="Disordered" evidence="1">
    <location>
        <begin position="49"/>
        <end position="233"/>
    </location>
</feature>
<evidence type="ECO:0000313" key="2">
    <source>
        <dbReference type="EMBL" id="OAA59549.1"/>
    </source>
</evidence>
<organism evidence="2 3">
    <name type="scientific">Niveomyces insectorum RCEF 264</name>
    <dbReference type="NCBI Taxonomy" id="1081102"/>
    <lineage>
        <taxon>Eukaryota</taxon>
        <taxon>Fungi</taxon>
        <taxon>Dikarya</taxon>
        <taxon>Ascomycota</taxon>
        <taxon>Pezizomycotina</taxon>
        <taxon>Sordariomycetes</taxon>
        <taxon>Hypocreomycetidae</taxon>
        <taxon>Hypocreales</taxon>
        <taxon>Cordycipitaceae</taxon>
        <taxon>Niveomyces</taxon>
    </lineage>
</organism>
<feature type="region of interest" description="Disordered" evidence="1">
    <location>
        <begin position="1"/>
        <end position="33"/>
    </location>
</feature>